<evidence type="ECO:0000313" key="2">
    <source>
        <dbReference type="EMBL" id="ODM22446.1"/>
    </source>
</evidence>
<dbReference type="STRING" id="573508.A0A1E3BPY5"/>
<dbReference type="OrthoDB" id="4736847at2759"/>
<name>A0A1E3BPY5_ASPCR</name>
<evidence type="ECO:0000313" key="3">
    <source>
        <dbReference type="Proteomes" id="UP000094569"/>
    </source>
</evidence>
<dbReference type="EMBL" id="JXNT01000001">
    <property type="protein sequence ID" value="ODM22446.1"/>
    <property type="molecule type" value="Genomic_DNA"/>
</dbReference>
<dbReference type="VEuPathDB" id="FungiDB:SI65_00034"/>
<keyword evidence="3" id="KW-1185">Reference proteome</keyword>
<protein>
    <submittedName>
        <fullName evidence="2">Uncharacterized protein</fullName>
    </submittedName>
</protein>
<reference evidence="2 3" key="1">
    <citation type="journal article" date="2016" name="BMC Genomics">
        <title>Comparative genomic and transcriptomic analyses of the Fuzhuan brick tea-fermentation fungus Aspergillus cristatus.</title>
        <authorList>
            <person name="Ge Y."/>
            <person name="Wang Y."/>
            <person name="Liu Y."/>
            <person name="Tan Y."/>
            <person name="Ren X."/>
            <person name="Zhang X."/>
            <person name="Hyde K.D."/>
            <person name="Liu Y."/>
            <person name="Liu Z."/>
        </authorList>
    </citation>
    <scope>NUCLEOTIDE SEQUENCE [LARGE SCALE GENOMIC DNA]</scope>
    <source>
        <strain evidence="2 3">GZAAS20.1005</strain>
    </source>
</reference>
<feature type="coiled-coil region" evidence="1">
    <location>
        <begin position="240"/>
        <end position="282"/>
    </location>
</feature>
<proteinExistence type="predicted"/>
<dbReference type="Proteomes" id="UP000094569">
    <property type="component" value="Unassembled WGS sequence"/>
</dbReference>
<accession>A0A1E3BPY5</accession>
<gene>
    <name evidence="2" type="ORF">SI65_00034</name>
</gene>
<keyword evidence="1" id="KW-0175">Coiled coil</keyword>
<organism evidence="2 3">
    <name type="scientific">Aspergillus cristatus</name>
    <name type="common">Chinese Fuzhuan brick tea-fermentation fungus</name>
    <name type="synonym">Eurotium cristatum</name>
    <dbReference type="NCBI Taxonomy" id="573508"/>
    <lineage>
        <taxon>Eukaryota</taxon>
        <taxon>Fungi</taxon>
        <taxon>Dikarya</taxon>
        <taxon>Ascomycota</taxon>
        <taxon>Pezizomycotina</taxon>
        <taxon>Eurotiomycetes</taxon>
        <taxon>Eurotiomycetidae</taxon>
        <taxon>Eurotiales</taxon>
        <taxon>Aspergillaceae</taxon>
        <taxon>Aspergillus</taxon>
        <taxon>Aspergillus subgen. Aspergillus</taxon>
    </lineage>
</organism>
<comment type="caution">
    <text evidence="2">The sequence shown here is derived from an EMBL/GenBank/DDBJ whole genome shotgun (WGS) entry which is preliminary data.</text>
</comment>
<dbReference type="AlphaFoldDB" id="A0A1E3BPY5"/>
<sequence>MSIEEVHFLRAKLCRRLAKLEAERTEASFKGAYGLYRSFFDVGHFCEKHIQTASQVIDIKWSSYKNSIRRGIPSFPLRASNDDLHLTVPNSSQVLQHALNRSRQTQAAAKPTANGPEQIPVKGFEQFFAPYYKPFSMEEEIAALIKSSNNGCECYRLAGLIVPYLELAIKAYNCSIEQKSLAVLLVFEAWKAMDLPRLRDMKSLQRLQEYLDEGRKGLFSPLTIFSDPKKNAFPSQYCQQSAVSAELEELEDRVTDESENCKEEKLRELKSVNAKHESLCRQISQMTCSCIRGRRGYSTCDHCRLKSERKSLLLGVHEDFLPSNEVQLQAVLFELTIPDKLYVYPGDDVEDSEHSINPPG</sequence>
<evidence type="ECO:0000256" key="1">
    <source>
        <dbReference type="SAM" id="Coils"/>
    </source>
</evidence>